<protein>
    <submittedName>
        <fullName evidence="2">Uncharacterized protein</fullName>
    </submittedName>
</protein>
<reference evidence="2 3" key="1">
    <citation type="submission" date="2013-10" db="EMBL/GenBank/DDBJ databases">
        <title>Salinisphaera orenii MK-B5 Genome Sequencing.</title>
        <authorList>
            <person name="Lai Q."/>
            <person name="Li C."/>
            <person name="Shao Z."/>
        </authorList>
    </citation>
    <scope>NUCLEOTIDE SEQUENCE [LARGE SCALE GENOMIC DNA]</scope>
    <source>
        <strain evidence="2 3">MK-B5</strain>
    </source>
</reference>
<dbReference type="AlphaFoldDB" id="A0A423PG01"/>
<keyword evidence="3" id="KW-1185">Reference proteome</keyword>
<evidence type="ECO:0000256" key="1">
    <source>
        <dbReference type="SAM" id="Phobius"/>
    </source>
</evidence>
<keyword evidence="1" id="KW-0472">Membrane</keyword>
<accession>A0A423PG01</accession>
<name>A0A423PG01_9GAMM</name>
<feature type="transmembrane region" description="Helical" evidence="1">
    <location>
        <begin position="89"/>
        <end position="108"/>
    </location>
</feature>
<organism evidence="2 3">
    <name type="scientific">Salinisphaera orenii MK-B5</name>
    <dbReference type="NCBI Taxonomy" id="856730"/>
    <lineage>
        <taxon>Bacteria</taxon>
        <taxon>Pseudomonadati</taxon>
        <taxon>Pseudomonadota</taxon>
        <taxon>Gammaproteobacteria</taxon>
        <taxon>Salinisphaerales</taxon>
        <taxon>Salinisphaeraceae</taxon>
        <taxon>Salinisphaera</taxon>
    </lineage>
</organism>
<evidence type="ECO:0000313" key="2">
    <source>
        <dbReference type="EMBL" id="ROO24561.1"/>
    </source>
</evidence>
<dbReference type="Proteomes" id="UP000283993">
    <property type="component" value="Unassembled WGS sequence"/>
</dbReference>
<evidence type="ECO:0000313" key="3">
    <source>
        <dbReference type="Proteomes" id="UP000283993"/>
    </source>
</evidence>
<dbReference type="EMBL" id="AYKH01000042">
    <property type="protein sequence ID" value="ROO24561.1"/>
    <property type="molecule type" value="Genomic_DNA"/>
</dbReference>
<keyword evidence="1" id="KW-1133">Transmembrane helix</keyword>
<dbReference type="RefSeq" id="WP_123632171.1">
    <property type="nucleotide sequence ID" value="NZ_AYKH01000042.1"/>
</dbReference>
<comment type="caution">
    <text evidence="2">The sequence shown here is derived from an EMBL/GenBank/DDBJ whole genome shotgun (WGS) entry which is preliminary data.</text>
</comment>
<feature type="transmembrane region" description="Helical" evidence="1">
    <location>
        <begin position="47"/>
        <end position="69"/>
    </location>
</feature>
<sequence length="169" mass="17826">MHSPGIESGDSPPLARDAGRVAAPHAPFVFDDYRPSPALALLVSGRALPALGLFLAGALWATMTLMVVAGQGPAEPADGALVERFAPPLALMVMGLVARLITCGVARLPQRPARAAEIAAVREAARAHGTLAPMLDAQSRTGDTWRLGHIRQVWRMLEGGTARRENRVA</sequence>
<keyword evidence="1" id="KW-0812">Transmembrane</keyword>
<proteinExistence type="predicted"/>
<gene>
    <name evidence="2" type="ORF">SAOR_15245</name>
</gene>